<dbReference type="InterPro" id="IPR001001">
    <property type="entry name" value="DNA_polIII_beta"/>
</dbReference>
<dbReference type="Pfam" id="PF02767">
    <property type="entry name" value="DNA_pol3_beta_2"/>
    <property type="match status" value="1"/>
</dbReference>
<feature type="domain" description="DNA polymerase III beta sliding clamp central" evidence="13">
    <location>
        <begin position="139"/>
        <end position="242"/>
    </location>
</feature>
<evidence type="ECO:0000256" key="4">
    <source>
        <dbReference type="ARBA" id="ARBA00022490"/>
    </source>
</evidence>
<dbReference type="KEGG" id="samy:DB32_005996"/>
<dbReference type="SUPFAM" id="SSF55979">
    <property type="entry name" value="DNA clamp"/>
    <property type="match status" value="3"/>
</dbReference>
<evidence type="ECO:0000256" key="10">
    <source>
        <dbReference type="ARBA" id="ARBA00030988"/>
    </source>
</evidence>
<evidence type="ECO:0000256" key="7">
    <source>
        <dbReference type="ARBA" id="ARBA00022705"/>
    </source>
</evidence>
<evidence type="ECO:0000259" key="13">
    <source>
        <dbReference type="Pfam" id="PF02767"/>
    </source>
</evidence>
<dbReference type="GO" id="GO:0006271">
    <property type="term" value="P:DNA strand elongation involved in DNA replication"/>
    <property type="evidence" value="ECO:0007669"/>
    <property type="project" value="TreeGrafter"/>
</dbReference>
<keyword evidence="8" id="KW-0239">DNA-directed DNA polymerase</keyword>
<feature type="domain" description="DNA polymerase III beta sliding clamp N-terminal" evidence="12">
    <location>
        <begin position="1"/>
        <end position="116"/>
    </location>
</feature>
<evidence type="ECO:0000313" key="15">
    <source>
        <dbReference type="EMBL" id="AKF08847.1"/>
    </source>
</evidence>
<protein>
    <recommendedName>
        <fullName evidence="3">Beta sliding clamp</fullName>
    </recommendedName>
    <alternativeName>
        <fullName evidence="11">Beta-clamp processivity factor</fullName>
    </alternativeName>
    <alternativeName>
        <fullName evidence="10">DNA polymerase III beta sliding clamp subunit</fullName>
    </alternativeName>
</protein>
<keyword evidence="4" id="KW-0963">Cytoplasm</keyword>
<keyword evidence="9" id="KW-0238">DNA-binding</keyword>
<evidence type="ECO:0000256" key="8">
    <source>
        <dbReference type="ARBA" id="ARBA00022932"/>
    </source>
</evidence>
<dbReference type="GO" id="GO:0009360">
    <property type="term" value="C:DNA polymerase III complex"/>
    <property type="evidence" value="ECO:0007669"/>
    <property type="project" value="InterPro"/>
</dbReference>
<keyword evidence="7" id="KW-0235">DNA replication</keyword>
<keyword evidence="6" id="KW-0548">Nucleotidyltransferase</keyword>
<dbReference type="GO" id="GO:0008408">
    <property type="term" value="F:3'-5' exonuclease activity"/>
    <property type="evidence" value="ECO:0007669"/>
    <property type="project" value="InterPro"/>
</dbReference>
<evidence type="ECO:0000256" key="9">
    <source>
        <dbReference type="ARBA" id="ARBA00023125"/>
    </source>
</evidence>
<dbReference type="AlphaFoldDB" id="A0A0F6YLZ4"/>
<evidence type="ECO:0000256" key="6">
    <source>
        <dbReference type="ARBA" id="ARBA00022695"/>
    </source>
</evidence>
<keyword evidence="16" id="KW-1185">Reference proteome</keyword>
<name>A0A0F6YLZ4_9BACT</name>
<comment type="similarity">
    <text evidence="2">Belongs to the beta sliding clamp family.</text>
</comment>
<evidence type="ECO:0000256" key="11">
    <source>
        <dbReference type="ARBA" id="ARBA00033276"/>
    </source>
</evidence>
<organism evidence="15 16">
    <name type="scientific">Sandaracinus amylolyticus</name>
    <dbReference type="NCBI Taxonomy" id="927083"/>
    <lineage>
        <taxon>Bacteria</taxon>
        <taxon>Pseudomonadati</taxon>
        <taxon>Myxococcota</taxon>
        <taxon>Polyangia</taxon>
        <taxon>Polyangiales</taxon>
        <taxon>Sandaracinaceae</taxon>
        <taxon>Sandaracinus</taxon>
    </lineage>
</organism>
<dbReference type="Pfam" id="PF00712">
    <property type="entry name" value="DNA_pol3_beta"/>
    <property type="match status" value="1"/>
</dbReference>
<dbReference type="SMART" id="SM00480">
    <property type="entry name" value="POL3Bc"/>
    <property type="match status" value="1"/>
</dbReference>
<evidence type="ECO:0000256" key="1">
    <source>
        <dbReference type="ARBA" id="ARBA00004496"/>
    </source>
</evidence>
<dbReference type="STRING" id="927083.DB32_005996"/>
<evidence type="ECO:0000259" key="12">
    <source>
        <dbReference type="Pfam" id="PF00712"/>
    </source>
</evidence>
<dbReference type="Gene3D" id="3.10.150.10">
    <property type="entry name" value="DNA Polymerase III, subunit A, domain 2"/>
    <property type="match status" value="1"/>
</dbReference>
<dbReference type="Gene3D" id="3.70.10.10">
    <property type="match status" value="1"/>
</dbReference>
<dbReference type="Pfam" id="PF02768">
    <property type="entry name" value="DNA_pol3_beta_3"/>
    <property type="match status" value="1"/>
</dbReference>
<evidence type="ECO:0000259" key="14">
    <source>
        <dbReference type="Pfam" id="PF02768"/>
    </source>
</evidence>
<dbReference type="InterPro" id="IPR022635">
    <property type="entry name" value="DNA_polIII_beta_C"/>
</dbReference>
<reference evidence="15 16" key="1">
    <citation type="submission" date="2015-03" db="EMBL/GenBank/DDBJ databases">
        <title>Genome assembly of Sandaracinus amylolyticus DSM 53668.</title>
        <authorList>
            <person name="Sharma G."/>
            <person name="Subramanian S."/>
        </authorList>
    </citation>
    <scope>NUCLEOTIDE SEQUENCE [LARGE SCALE GENOMIC DNA]</scope>
    <source>
        <strain evidence="15 16">DSM 53668</strain>
    </source>
</reference>
<proteinExistence type="inferred from homology"/>
<dbReference type="GO" id="GO:0003677">
    <property type="term" value="F:DNA binding"/>
    <property type="evidence" value="ECO:0007669"/>
    <property type="project" value="UniProtKB-KW"/>
</dbReference>
<sequence length="366" mass="38214">MDVVIDRRALARALDPVAKVATKKSTMVVLENAHIVARDSVLSLTANETHRAARATAPAKIAKSGEALVSAAAIAAAVAKLGGDEVRLSAADSSLVVSSGSARVRLPTARMDDWPVPPFAATEQGWIELPAQALRDVFAASYAVSSDTSRPHLGGLLLEVEGSARTLRACAADGHRLALHTSKLKEAPAGSFRVVVPSEAISLITKAMGDAERVDVLRGDKLFELRVGALRLSTVLLDDGFPAYDRVIPTGHPTRISAARAELISAIDLAMLASPDGSGGVSLELAAGSLSVKAESAERGEAQSAVAVDQQGPDTRIAVNGVYLRHALNAQVDDVITVELAGDLDPLVVVDAARERLNVTMPMRNA</sequence>
<accession>A0A0F6YLZ4</accession>
<comment type="subcellular location">
    <subcellularLocation>
        <location evidence="1">Cytoplasm</location>
    </subcellularLocation>
</comment>
<feature type="domain" description="DNA polymerase III beta sliding clamp C-terminal" evidence="14">
    <location>
        <begin position="246"/>
        <end position="364"/>
    </location>
</feature>
<dbReference type="GO" id="GO:0005737">
    <property type="term" value="C:cytoplasm"/>
    <property type="evidence" value="ECO:0007669"/>
    <property type="project" value="UniProtKB-SubCell"/>
</dbReference>
<evidence type="ECO:0000256" key="3">
    <source>
        <dbReference type="ARBA" id="ARBA00021035"/>
    </source>
</evidence>
<dbReference type="NCBIfam" id="TIGR00663">
    <property type="entry name" value="dnan"/>
    <property type="match status" value="1"/>
</dbReference>
<evidence type="ECO:0000256" key="2">
    <source>
        <dbReference type="ARBA" id="ARBA00010752"/>
    </source>
</evidence>
<keyword evidence="5" id="KW-0808">Transferase</keyword>
<evidence type="ECO:0000313" key="16">
    <source>
        <dbReference type="Proteomes" id="UP000034883"/>
    </source>
</evidence>
<dbReference type="PANTHER" id="PTHR30478">
    <property type="entry name" value="DNA POLYMERASE III SUBUNIT BETA"/>
    <property type="match status" value="1"/>
</dbReference>
<gene>
    <name evidence="15" type="ORF">DB32_005996</name>
</gene>
<dbReference type="CDD" id="cd00140">
    <property type="entry name" value="beta_clamp"/>
    <property type="match status" value="1"/>
</dbReference>
<dbReference type="Proteomes" id="UP000034883">
    <property type="component" value="Chromosome"/>
</dbReference>
<dbReference type="InterPro" id="IPR022637">
    <property type="entry name" value="DNA_polIII_beta_cen"/>
</dbReference>
<dbReference type="PANTHER" id="PTHR30478:SF0">
    <property type="entry name" value="BETA SLIDING CLAMP"/>
    <property type="match status" value="1"/>
</dbReference>
<dbReference type="InterPro" id="IPR046938">
    <property type="entry name" value="DNA_clamp_sf"/>
</dbReference>
<evidence type="ECO:0000256" key="5">
    <source>
        <dbReference type="ARBA" id="ARBA00022679"/>
    </source>
</evidence>
<dbReference type="GO" id="GO:0003887">
    <property type="term" value="F:DNA-directed DNA polymerase activity"/>
    <property type="evidence" value="ECO:0007669"/>
    <property type="project" value="UniProtKB-KW"/>
</dbReference>
<dbReference type="InterPro" id="IPR022634">
    <property type="entry name" value="DNA_polIII_beta_N"/>
</dbReference>
<dbReference type="EMBL" id="CP011125">
    <property type="protein sequence ID" value="AKF08847.1"/>
    <property type="molecule type" value="Genomic_DNA"/>
</dbReference>